<name>A0A1G2LBF9_9BACT</name>
<organism evidence="2 3">
    <name type="scientific">Candidatus Sungbacteria bacterium RIFCSPLOWO2_01_FULL_60_25</name>
    <dbReference type="NCBI Taxonomy" id="1802281"/>
    <lineage>
        <taxon>Bacteria</taxon>
        <taxon>Candidatus Sungiibacteriota</taxon>
    </lineage>
</organism>
<dbReference type="Proteomes" id="UP000178977">
    <property type="component" value="Unassembled WGS sequence"/>
</dbReference>
<dbReference type="AlphaFoldDB" id="A0A1G2LBF9"/>
<keyword evidence="1" id="KW-0810">Translation regulation</keyword>
<comment type="caution">
    <text evidence="2">The sequence shown here is derived from an EMBL/GenBank/DDBJ whole genome shotgun (WGS) entry which is preliminary data.</text>
</comment>
<accession>A0A1G2LBF9</accession>
<proteinExistence type="predicted"/>
<dbReference type="EMBL" id="MHQT01000034">
    <property type="protein sequence ID" value="OHA08894.1"/>
    <property type="molecule type" value="Genomic_DNA"/>
</dbReference>
<evidence type="ECO:0000313" key="2">
    <source>
        <dbReference type="EMBL" id="OHA08894.1"/>
    </source>
</evidence>
<dbReference type="Gene3D" id="3.30.160.100">
    <property type="entry name" value="Ribosome hibernation promotion factor-like"/>
    <property type="match status" value="1"/>
</dbReference>
<gene>
    <name evidence="2" type="ORF">A3A44_02265</name>
</gene>
<evidence type="ECO:0000256" key="1">
    <source>
        <dbReference type="ARBA" id="ARBA00022845"/>
    </source>
</evidence>
<protein>
    <submittedName>
        <fullName evidence="2">Ribosomal subunit interface protein</fullName>
    </submittedName>
</protein>
<dbReference type="STRING" id="1802281.A3A44_02265"/>
<dbReference type="PANTHER" id="PTHR33231">
    <property type="entry name" value="30S RIBOSOMAL PROTEIN"/>
    <property type="match status" value="1"/>
</dbReference>
<evidence type="ECO:0000313" key="3">
    <source>
        <dbReference type="Proteomes" id="UP000178977"/>
    </source>
</evidence>
<dbReference type="InterPro" id="IPR050574">
    <property type="entry name" value="HPF/YfiA_ribosome-assoc"/>
</dbReference>
<dbReference type="PANTHER" id="PTHR33231:SF1">
    <property type="entry name" value="30S RIBOSOMAL PROTEIN"/>
    <property type="match status" value="1"/>
</dbReference>
<dbReference type="InterPro" id="IPR036567">
    <property type="entry name" value="RHF-like"/>
</dbReference>
<dbReference type="InterPro" id="IPR003489">
    <property type="entry name" value="RHF/RaiA"/>
</dbReference>
<reference evidence="2 3" key="1">
    <citation type="journal article" date="2016" name="Nat. Commun.">
        <title>Thousands of microbial genomes shed light on interconnected biogeochemical processes in an aquifer system.</title>
        <authorList>
            <person name="Anantharaman K."/>
            <person name="Brown C.T."/>
            <person name="Hug L.A."/>
            <person name="Sharon I."/>
            <person name="Castelle C.J."/>
            <person name="Probst A.J."/>
            <person name="Thomas B.C."/>
            <person name="Singh A."/>
            <person name="Wilkins M.J."/>
            <person name="Karaoz U."/>
            <person name="Brodie E.L."/>
            <person name="Williams K.H."/>
            <person name="Hubbard S.S."/>
            <person name="Banfield J.F."/>
        </authorList>
    </citation>
    <scope>NUCLEOTIDE SEQUENCE [LARGE SCALE GENOMIC DNA]</scope>
</reference>
<dbReference type="GO" id="GO:0043024">
    <property type="term" value="F:ribosomal small subunit binding"/>
    <property type="evidence" value="ECO:0007669"/>
    <property type="project" value="TreeGrafter"/>
</dbReference>
<dbReference type="NCBIfam" id="TIGR00741">
    <property type="entry name" value="yfiA"/>
    <property type="match status" value="1"/>
</dbReference>
<dbReference type="SUPFAM" id="SSF69754">
    <property type="entry name" value="Ribosome binding protein Y (YfiA homologue)"/>
    <property type="match status" value="1"/>
</dbReference>
<sequence>MGDMQLAIKGVNVSLTPSLRRYVEEKLVRSVTRIFARDPGWEATTLELELICETHHHKKGMIWKAVANLKLPGKRFRHDAEAEDIHAAVDGLEDILKREFTKYKERSRSRLLRGARQAKKSIHLDRSARLFRKGRIREEGA</sequence>
<dbReference type="Pfam" id="PF02482">
    <property type="entry name" value="Ribosomal_S30AE"/>
    <property type="match status" value="1"/>
</dbReference>
<dbReference type="GO" id="GO:0045900">
    <property type="term" value="P:negative regulation of translational elongation"/>
    <property type="evidence" value="ECO:0007669"/>
    <property type="project" value="TreeGrafter"/>
</dbReference>
<dbReference type="GO" id="GO:0022627">
    <property type="term" value="C:cytosolic small ribosomal subunit"/>
    <property type="evidence" value="ECO:0007669"/>
    <property type="project" value="TreeGrafter"/>
</dbReference>